<accession>A0A238X105</accession>
<dbReference type="RefSeq" id="WP_089332360.1">
    <property type="nucleotide sequence ID" value="NZ_FZNS01000003.1"/>
</dbReference>
<name>A0A238X105_9BACT</name>
<gene>
    <name evidence="2" type="ORF">SAMN06269173_103344</name>
</gene>
<dbReference type="EMBL" id="FZNS01000003">
    <property type="protein sequence ID" value="SNR52350.1"/>
    <property type="molecule type" value="Genomic_DNA"/>
</dbReference>
<dbReference type="AlphaFoldDB" id="A0A238X105"/>
<protein>
    <submittedName>
        <fullName evidence="2">Uncharacterized protein</fullName>
    </submittedName>
</protein>
<keyword evidence="3" id="KW-1185">Reference proteome</keyword>
<feature type="chain" id="PRO_5012195774" evidence="1">
    <location>
        <begin position="24"/>
        <end position="243"/>
    </location>
</feature>
<keyword evidence="1" id="KW-0732">Signal</keyword>
<dbReference type="Gene3D" id="1.25.40.10">
    <property type="entry name" value="Tetratricopeptide repeat domain"/>
    <property type="match status" value="1"/>
</dbReference>
<dbReference type="SUPFAM" id="SSF48452">
    <property type="entry name" value="TPR-like"/>
    <property type="match status" value="1"/>
</dbReference>
<dbReference type="Proteomes" id="UP000198310">
    <property type="component" value="Unassembled WGS sequence"/>
</dbReference>
<organism evidence="2 3">
    <name type="scientific">Hymenobacter mucosus</name>
    <dbReference type="NCBI Taxonomy" id="1411120"/>
    <lineage>
        <taxon>Bacteria</taxon>
        <taxon>Pseudomonadati</taxon>
        <taxon>Bacteroidota</taxon>
        <taxon>Cytophagia</taxon>
        <taxon>Cytophagales</taxon>
        <taxon>Hymenobacteraceae</taxon>
        <taxon>Hymenobacter</taxon>
    </lineage>
</organism>
<reference evidence="3" key="1">
    <citation type="submission" date="2017-06" db="EMBL/GenBank/DDBJ databases">
        <authorList>
            <person name="Varghese N."/>
            <person name="Submissions S."/>
        </authorList>
    </citation>
    <scope>NUCLEOTIDE SEQUENCE [LARGE SCALE GENOMIC DNA]</scope>
    <source>
        <strain evidence="3">DSM 28041</strain>
    </source>
</reference>
<evidence type="ECO:0000313" key="2">
    <source>
        <dbReference type="EMBL" id="SNR52350.1"/>
    </source>
</evidence>
<dbReference type="InterPro" id="IPR011990">
    <property type="entry name" value="TPR-like_helical_dom_sf"/>
</dbReference>
<evidence type="ECO:0000313" key="3">
    <source>
        <dbReference type="Proteomes" id="UP000198310"/>
    </source>
</evidence>
<sequence length="243" mass="26605">MFFRTSAFSLAAALLLLAAPTHAQRKTKTKVKTESGATISAATRLQPLFGNLTATQAEAALGSAFITSTVQSFASRAEASRFFSSKGYEYLNENQADTAAYRFNLAWVLDPKNPDAYRGLGVIASRNPTPDEAISLLNQSLALDAKNVNTLSDLGASYLIRYQQSKKKKDLTTALGYLQQAVAMEGGNGVAWQHLGRAYYFQEDYTKAWEAIHKGQQISLMSLDFDLIADLKEKMPDPAGQFK</sequence>
<proteinExistence type="predicted"/>
<evidence type="ECO:0000256" key="1">
    <source>
        <dbReference type="SAM" id="SignalP"/>
    </source>
</evidence>
<feature type="signal peptide" evidence="1">
    <location>
        <begin position="1"/>
        <end position="23"/>
    </location>
</feature>